<name>A0A512BFF9_9BACT</name>
<evidence type="ECO:0000313" key="2">
    <source>
        <dbReference type="EMBL" id="GEO10708.1"/>
    </source>
</evidence>
<dbReference type="AlphaFoldDB" id="A0A512BFF9"/>
<evidence type="ECO:0008006" key="4">
    <source>
        <dbReference type="Google" id="ProtNLM"/>
    </source>
</evidence>
<dbReference type="Proteomes" id="UP000321513">
    <property type="component" value="Unassembled WGS sequence"/>
</dbReference>
<evidence type="ECO:0000256" key="1">
    <source>
        <dbReference type="SAM" id="SignalP"/>
    </source>
</evidence>
<dbReference type="RefSeq" id="WP_147204821.1">
    <property type="nucleotide sequence ID" value="NZ_BJYT01000012.1"/>
</dbReference>
<evidence type="ECO:0000313" key="3">
    <source>
        <dbReference type="Proteomes" id="UP000321513"/>
    </source>
</evidence>
<feature type="signal peptide" evidence="1">
    <location>
        <begin position="1"/>
        <end position="21"/>
    </location>
</feature>
<organism evidence="2 3">
    <name type="scientific">Segetibacter aerophilus</name>
    <dbReference type="NCBI Taxonomy" id="670293"/>
    <lineage>
        <taxon>Bacteria</taxon>
        <taxon>Pseudomonadati</taxon>
        <taxon>Bacteroidota</taxon>
        <taxon>Chitinophagia</taxon>
        <taxon>Chitinophagales</taxon>
        <taxon>Chitinophagaceae</taxon>
        <taxon>Segetibacter</taxon>
    </lineage>
</organism>
<reference evidence="2 3" key="1">
    <citation type="submission" date="2019-07" db="EMBL/GenBank/DDBJ databases">
        <title>Whole genome shotgun sequence of Segetibacter aerophilus NBRC 106135.</title>
        <authorList>
            <person name="Hosoyama A."/>
            <person name="Uohara A."/>
            <person name="Ohji S."/>
            <person name="Ichikawa N."/>
        </authorList>
    </citation>
    <scope>NUCLEOTIDE SEQUENCE [LARGE SCALE GENOMIC DNA]</scope>
    <source>
        <strain evidence="2 3">NBRC 106135</strain>
    </source>
</reference>
<keyword evidence="3" id="KW-1185">Reference proteome</keyword>
<comment type="caution">
    <text evidence="2">The sequence shown here is derived from an EMBL/GenBank/DDBJ whole genome shotgun (WGS) entry which is preliminary data.</text>
</comment>
<sequence length="195" mass="21210">MRLLFKTTLFFLFFLSLITKSFSQQPGKKSSPFRFLINGALEVGGDKIAEVYFTNGNKQGVRTGQGISIGVGGQFQMPGAEKFLLRSTVGFKYVTTAADNAHIRLTRVPIVVTANFMASPKLRLGAGLSMHKSISFNTDGVGEDYHFKGANGPTFEIAYAGVGLTYTAMKYEDQSNHSYSANAIGLSFSLVIPNR</sequence>
<dbReference type="OrthoDB" id="893325at2"/>
<protein>
    <recommendedName>
        <fullName evidence="4">Outer membrane protein beta-barrel domain-containing protein</fullName>
    </recommendedName>
</protein>
<feature type="chain" id="PRO_5021759908" description="Outer membrane protein beta-barrel domain-containing protein" evidence="1">
    <location>
        <begin position="22"/>
        <end position="195"/>
    </location>
</feature>
<dbReference type="EMBL" id="BJYT01000012">
    <property type="protein sequence ID" value="GEO10708.1"/>
    <property type="molecule type" value="Genomic_DNA"/>
</dbReference>
<gene>
    <name evidence="2" type="ORF">SAE01_32040</name>
</gene>
<accession>A0A512BFF9</accession>
<proteinExistence type="predicted"/>
<keyword evidence="1" id="KW-0732">Signal</keyword>